<comment type="caution">
    <text evidence="1">The sequence shown here is derived from an EMBL/GenBank/DDBJ whole genome shotgun (WGS) entry which is preliminary data.</text>
</comment>
<sequence>MVANLESDKWIVLSRRIGERTGVRGRLASQSVLDAGARVCCAAVDRIATSASSCGRDSKQKAIPHLIQVIIIRCRQPIISLLENHIASLALEKKVEHMRMALKHFVKLLRKERESNWTATALFNGIFLQNRKYLLVGIGFGAQPLLLVFNLNYSEAPVRNHFWILEEIFRETQIPEHSLDNP</sequence>
<evidence type="ECO:0000313" key="1">
    <source>
        <dbReference type="EMBL" id="KAH0454010.1"/>
    </source>
</evidence>
<accession>A0AAV7GE59</accession>
<organism evidence="1 2">
    <name type="scientific">Dendrobium chrysotoxum</name>
    <name type="common">Orchid</name>
    <dbReference type="NCBI Taxonomy" id="161865"/>
    <lineage>
        <taxon>Eukaryota</taxon>
        <taxon>Viridiplantae</taxon>
        <taxon>Streptophyta</taxon>
        <taxon>Embryophyta</taxon>
        <taxon>Tracheophyta</taxon>
        <taxon>Spermatophyta</taxon>
        <taxon>Magnoliopsida</taxon>
        <taxon>Liliopsida</taxon>
        <taxon>Asparagales</taxon>
        <taxon>Orchidaceae</taxon>
        <taxon>Epidendroideae</taxon>
        <taxon>Malaxideae</taxon>
        <taxon>Dendrobiinae</taxon>
        <taxon>Dendrobium</taxon>
    </lineage>
</organism>
<gene>
    <name evidence="1" type="ORF">IEQ34_018334</name>
</gene>
<dbReference type="EMBL" id="JAGFBR010000016">
    <property type="protein sequence ID" value="KAH0454010.1"/>
    <property type="molecule type" value="Genomic_DNA"/>
</dbReference>
<reference evidence="1 2" key="1">
    <citation type="journal article" date="2021" name="Hortic Res">
        <title>Chromosome-scale assembly of the Dendrobium chrysotoxum genome enhances the understanding of orchid evolution.</title>
        <authorList>
            <person name="Zhang Y."/>
            <person name="Zhang G.Q."/>
            <person name="Zhang D."/>
            <person name="Liu X.D."/>
            <person name="Xu X.Y."/>
            <person name="Sun W.H."/>
            <person name="Yu X."/>
            <person name="Zhu X."/>
            <person name="Wang Z.W."/>
            <person name="Zhao X."/>
            <person name="Zhong W.Y."/>
            <person name="Chen H."/>
            <person name="Yin W.L."/>
            <person name="Huang T."/>
            <person name="Niu S.C."/>
            <person name="Liu Z.J."/>
        </authorList>
    </citation>
    <scope>NUCLEOTIDE SEQUENCE [LARGE SCALE GENOMIC DNA]</scope>
    <source>
        <strain evidence="1">Lindl</strain>
    </source>
</reference>
<evidence type="ECO:0000313" key="2">
    <source>
        <dbReference type="Proteomes" id="UP000775213"/>
    </source>
</evidence>
<keyword evidence="2" id="KW-1185">Reference proteome</keyword>
<dbReference type="AlphaFoldDB" id="A0AAV7GE59"/>
<name>A0AAV7GE59_DENCH</name>
<proteinExistence type="predicted"/>
<dbReference type="Proteomes" id="UP000775213">
    <property type="component" value="Unassembled WGS sequence"/>
</dbReference>
<protein>
    <submittedName>
        <fullName evidence="1">Uncharacterized protein</fullName>
    </submittedName>
</protein>